<name>A0A2T5U755_9SPHN</name>
<dbReference type="EMBL" id="QAYE01000003">
    <property type="protein sequence ID" value="PTW47352.1"/>
    <property type="molecule type" value="Genomic_DNA"/>
</dbReference>
<gene>
    <name evidence="1" type="ORF">C8J25_10367</name>
</gene>
<sequence>MMSQPFTRERSWADRDRAWIERDRVRRPLATRDVGSLNCAILHTTSPEHFDDVAF</sequence>
<proteinExistence type="predicted"/>
<dbReference type="AlphaFoldDB" id="A0A2T5U755"/>
<protein>
    <submittedName>
        <fullName evidence="1">Uncharacterized protein</fullName>
    </submittedName>
</protein>
<evidence type="ECO:0000313" key="2">
    <source>
        <dbReference type="Proteomes" id="UP000244013"/>
    </source>
</evidence>
<accession>A0A2T5U755</accession>
<reference evidence="1 2" key="1">
    <citation type="submission" date="2018-04" db="EMBL/GenBank/DDBJ databases">
        <title>Genomic Encyclopedia of Type Strains, Phase III (KMG-III): the genomes of soil and plant-associated and newly described type strains.</title>
        <authorList>
            <person name="Whitman W."/>
        </authorList>
    </citation>
    <scope>NUCLEOTIDE SEQUENCE [LARGE SCALE GENOMIC DNA]</scope>
    <source>
        <strain evidence="1 2">MA-olki</strain>
    </source>
</reference>
<dbReference type="Proteomes" id="UP000244013">
    <property type="component" value="Unassembled WGS sequence"/>
</dbReference>
<evidence type="ECO:0000313" key="1">
    <source>
        <dbReference type="EMBL" id="PTW47352.1"/>
    </source>
</evidence>
<organism evidence="1 2">
    <name type="scientific">Sphingomonas faeni</name>
    <dbReference type="NCBI Taxonomy" id="185950"/>
    <lineage>
        <taxon>Bacteria</taxon>
        <taxon>Pseudomonadati</taxon>
        <taxon>Pseudomonadota</taxon>
        <taxon>Alphaproteobacteria</taxon>
        <taxon>Sphingomonadales</taxon>
        <taxon>Sphingomonadaceae</taxon>
        <taxon>Sphingomonas</taxon>
    </lineage>
</organism>
<comment type="caution">
    <text evidence="1">The sequence shown here is derived from an EMBL/GenBank/DDBJ whole genome shotgun (WGS) entry which is preliminary data.</text>
</comment>